<sequence>MYYYGAYDFLLQSQLALPGFSEKTIPADTADVTISYGEVSPVGLANPIEQGFAFQRNQTEYWLSLPTIARFLVCKGQTIIIEPAPNVDPDSITAFLLGPCLEALLKQRHLIILPGFALQIDQNAIAFTGTLGTGQAMLQAFFYKKGYSFLAGNTFALNHQGRVLSGLSHIELSQSIIKPLALSTPELRPLRPGIDKYLLPLAQQHCPDSLTLRTFYTLKMHQKSTITFSASNTNAYLQQICPDDSEMIDIYLPKTGFKLQQIVDAINQDIVERGQHYA</sequence>
<dbReference type="Proteomes" id="UP001595758">
    <property type="component" value="Unassembled WGS sequence"/>
</dbReference>
<dbReference type="EMBL" id="JBHSAB010000022">
    <property type="protein sequence ID" value="MFC3909252.1"/>
    <property type="molecule type" value="Genomic_DNA"/>
</dbReference>
<reference evidence="2" key="1">
    <citation type="journal article" date="2019" name="Int. J. Syst. Evol. Microbiol.">
        <title>The Global Catalogue of Microorganisms (GCM) 10K type strain sequencing project: providing services to taxonomists for standard genome sequencing and annotation.</title>
        <authorList>
            <consortium name="The Broad Institute Genomics Platform"/>
            <consortium name="The Broad Institute Genome Sequencing Center for Infectious Disease"/>
            <person name="Wu L."/>
            <person name="Ma J."/>
        </authorList>
    </citation>
    <scope>NUCLEOTIDE SEQUENCE [LARGE SCALE GENOMIC DNA]</scope>
    <source>
        <strain evidence="2">CCUG 59858</strain>
    </source>
</reference>
<protein>
    <submittedName>
        <fullName evidence="1">Uncharacterized protein</fullName>
    </submittedName>
</protein>
<comment type="caution">
    <text evidence="1">The sequence shown here is derived from an EMBL/GenBank/DDBJ whole genome shotgun (WGS) entry which is preliminary data.</text>
</comment>
<proteinExistence type="predicted"/>
<accession>A0ABV8CGN0</accession>
<organism evidence="1 2">
    <name type="scientific">Legionella dresdenensis</name>
    <dbReference type="NCBI Taxonomy" id="450200"/>
    <lineage>
        <taxon>Bacteria</taxon>
        <taxon>Pseudomonadati</taxon>
        <taxon>Pseudomonadota</taxon>
        <taxon>Gammaproteobacteria</taxon>
        <taxon>Legionellales</taxon>
        <taxon>Legionellaceae</taxon>
        <taxon>Legionella</taxon>
    </lineage>
</organism>
<dbReference type="RefSeq" id="WP_382343290.1">
    <property type="nucleotide sequence ID" value="NZ_JBHSAB010000022.1"/>
</dbReference>
<gene>
    <name evidence="1" type="ORF">ACFORL_09225</name>
</gene>
<name>A0ABV8CGN0_9GAMM</name>
<evidence type="ECO:0000313" key="1">
    <source>
        <dbReference type="EMBL" id="MFC3909252.1"/>
    </source>
</evidence>
<evidence type="ECO:0000313" key="2">
    <source>
        <dbReference type="Proteomes" id="UP001595758"/>
    </source>
</evidence>
<keyword evidence="2" id="KW-1185">Reference proteome</keyword>